<keyword evidence="2" id="KW-1185">Reference proteome</keyword>
<name>A0A198GHW8_9GAMM</name>
<dbReference type="AlphaFoldDB" id="A0A198GHW8"/>
<organism evidence="1 2">
    <name type="scientific">Proteus myxofaciens ATCC 19692</name>
    <dbReference type="NCBI Taxonomy" id="1354337"/>
    <lineage>
        <taxon>Bacteria</taxon>
        <taxon>Pseudomonadati</taxon>
        <taxon>Pseudomonadota</taxon>
        <taxon>Gammaproteobacteria</taxon>
        <taxon>Enterobacterales</taxon>
        <taxon>Morganellaceae</taxon>
        <taxon>Proteus</taxon>
    </lineage>
</organism>
<evidence type="ECO:0008006" key="3">
    <source>
        <dbReference type="Google" id="ProtNLM"/>
    </source>
</evidence>
<protein>
    <recommendedName>
        <fullName evidence="3">Alpha-xenorhabdolysin family binary toxin subunit B</fullName>
    </recommendedName>
</protein>
<evidence type="ECO:0000313" key="1">
    <source>
        <dbReference type="EMBL" id="OAT35791.1"/>
    </source>
</evidence>
<dbReference type="RefSeq" id="WP_066746797.1">
    <property type="nucleotide sequence ID" value="NZ_LXEN01000025.1"/>
</dbReference>
<dbReference type="EMBL" id="LXEN01000025">
    <property type="protein sequence ID" value="OAT35791.1"/>
    <property type="molecule type" value="Genomic_DNA"/>
</dbReference>
<comment type="caution">
    <text evidence="1">The sequence shown here is derived from an EMBL/GenBank/DDBJ whole genome shotgun (WGS) entry which is preliminary data.</text>
</comment>
<dbReference type="STRING" id="1354337.M983_0575"/>
<gene>
    <name evidence="1" type="ORF">M983_0575</name>
</gene>
<evidence type="ECO:0000313" key="2">
    <source>
        <dbReference type="Proteomes" id="UP000094023"/>
    </source>
</evidence>
<dbReference type="Proteomes" id="UP000094023">
    <property type="component" value="Unassembled WGS sequence"/>
</dbReference>
<dbReference type="InterPro" id="IPR047760">
    <property type="entry name" value="XaxB-like"/>
</dbReference>
<dbReference type="NCBIfam" id="NF033927">
    <property type="entry name" value="alph_xenorhab_B"/>
    <property type="match status" value="1"/>
</dbReference>
<sequence>MDNIISYLNNFEYKDFLNTTRNIRRITSKNLNDFEISEALISISLKNNRLFNDIMNFAIFMKTNLRQKLLEGTLKAIKEIDYEVYEKAPSDQSVNQLNNEKMLIEIIYKEEINESIELIKNHSDMIKDHLLSFKIDALVNQINKIISKEEKSLSEINKEIIFYRDIIKKINGQIDIITKSEEIIHNESLLSIFSSALPTKKTISDLKIEKSQKNVLTLLIDLLSNFFSHLESSFSYKKLVETRHKLVKEYLYNINERSKAESKKRKHSLLLSEYHSIINIKFYIEILTDQINVLDQYWLYLSQCLIALKDNIMNAEKILYPHIQFLDRFLHHHE</sequence>
<proteinExistence type="predicted"/>
<reference evidence="1 2" key="1">
    <citation type="submission" date="2016-04" db="EMBL/GenBank/DDBJ databases">
        <title>ATOL: Assembling a taxonomically balanced genome-scale reconstruction of the evolutionary history of the Enterobacteriaceae.</title>
        <authorList>
            <person name="Plunkett G.III."/>
            <person name="Neeno-Eckwall E.C."/>
            <person name="Glasner J.D."/>
            <person name="Perna N.T."/>
        </authorList>
    </citation>
    <scope>NUCLEOTIDE SEQUENCE [LARGE SCALE GENOMIC DNA]</scope>
    <source>
        <strain evidence="1 2">ATCC 19692</strain>
    </source>
</reference>
<accession>A0A198GHW8</accession>